<gene>
    <name evidence="1" type="ORF">CC78DRAFT_616191</name>
</gene>
<dbReference type="OrthoDB" id="2851338at2759"/>
<keyword evidence="2" id="KW-1185">Reference proteome</keyword>
<reference evidence="2" key="1">
    <citation type="journal article" date="2020" name="Stud. Mycol.">
        <title>101 Dothideomycetes genomes: A test case for predicting lifestyles and emergence of pathogens.</title>
        <authorList>
            <person name="Haridas S."/>
            <person name="Albert R."/>
            <person name="Binder M."/>
            <person name="Bloem J."/>
            <person name="LaButti K."/>
            <person name="Salamov A."/>
            <person name="Andreopoulos B."/>
            <person name="Baker S."/>
            <person name="Barry K."/>
            <person name="Bills G."/>
            <person name="Bluhm B."/>
            <person name="Cannon C."/>
            <person name="Castanera R."/>
            <person name="Culley D."/>
            <person name="Daum C."/>
            <person name="Ezra D."/>
            <person name="Gonzalez J."/>
            <person name="Henrissat B."/>
            <person name="Kuo A."/>
            <person name="Liang C."/>
            <person name="Lipzen A."/>
            <person name="Lutzoni F."/>
            <person name="Magnuson J."/>
            <person name="Mondo S."/>
            <person name="Nolan M."/>
            <person name="Ohm R."/>
            <person name="Pangilinan J."/>
            <person name="Park H.-J."/>
            <person name="Ramirez L."/>
            <person name="Alfaro M."/>
            <person name="Sun H."/>
            <person name="Tritt A."/>
            <person name="Yoshinaga Y."/>
            <person name="Zwiers L.-H."/>
            <person name="Turgeon B."/>
            <person name="Goodwin S."/>
            <person name="Spatafora J."/>
            <person name="Crous P."/>
            <person name="Grigoriev I."/>
        </authorList>
    </citation>
    <scope>NUCLEOTIDE SEQUENCE [LARGE SCALE GENOMIC DNA]</scope>
    <source>
        <strain evidence="2">CBS 304.66</strain>
    </source>
</reference>
<comment type="caution">
    <text evidence="1">The sequence shown here is derived from an EMBL/GenBank/DDBJ whole genome shotgun (WGS) entry which is preliminary data.</text>
</comment>
<dbReference type="Proteomes" id="UP000800093">
    <property type="component" value="Unassembled WGS sequence"/>
</dbReference>
<dbReference type="EMBL" id="ML986611">
    <property type="protein sequence ID" value="KAF2265038.1"/>
    <property type="molecule type" value="Genomic_DNA"/>
</dbReference>
<proteinExistence type="predicted"/>
<evidence type="ECO:0000313" key="1">
    <source>
        <dbReference type="EMBL" id="KAF2265038.1"/>
    </source>
</evidence>
<organism evidence="1 2">
    <name type="scientific">Lojkania enalia</name>
    <dbReference type="NCBI Taxonomy" id="147567"/>
    <lineage>
        <taxon>Eukaryota</taxon>
        <taxon>Fungi</taxon>
        <taxon>Dikarya</taxon>
        <taxon>Ascomycota</taxon>
        <taxon>Pezizomycotina</taxon>
        <taxon>Dothideomycetes</taxon>
        <taxon>Pleosporomycetidae</taxon>
        <taxon>Pleosporales</taxon>
        <taxon>Pleosporales incertae sedis</taxon>
        <taxon>Lojkania</taxon>
    </lineage>
</organism>
<evidence type="ECO:0000313" key="2">
    <source>
        <dbReference type="Proteomes" id="UP000800093"/>
    </source>
</evidence>
<accession>A0A9P4KCB4</accession>
<dbReference type="AlphaFoldDB" id="A0A9P4KCB4"/>
<name>A0A9P4KCB4_9PLEO</name>
<protein>
    <submittedName>
        <fullName evidence="1">Uncharacterized protein</fullName>
    </submittedName>
</protein>
<sequence length="246" mass="27516">MAMLNPTLHSQAILILWGSINSQQTDEARLNRWWTHEHLPERLALPGFNRARRYCSAAQDGTRKYLACYEVSELEDLKSDAYMHSLNTPTLMTEEFMPCLAAMNRLACSVIRSRCSLTDPRVQNGALGNRMSVVVFLPPPETVESENDFITRIAELFWYRALSHPDVLSFNLLRHDEEVSRVGSTSKSYYGVGFKGQDVPPLSAALEIGEAGKEFCRQITTSGAREVSVMEFQLLCSMDSSASAVG</sequence>